<dbReference type="Gene3D" id="1.50.10.10">
    <property type="match status" value="1"/>
</dbReference>
<gene>
    <name evidence="3" type="ORF">C8P69_103388</name>
</gene>
<comment type="caution">
    <text evidence="3">The sequence shown here is derived from an EMBL/GenBank/DDBJ whole genome shotgun (WGS) entry which is preliminary data.</text>
</comment>
<evidence type="ECO:0000259" key="1">
    <source>
        <dbReference type="Pfam" id="PF00723"/>
    </source>
</evidence>
<evidence type="ECO:0000313" key="3">
    <source>
        <dbReference type="EMBL" id="PTM60454.1"/>
    </source>
</evidence>
<dbReference type="InterPro" id="IPR008928">
    <property type="entry name" value="6-hairpin_glycosidase_sf"/>
</dbReference>
<organism evidence="3 4">
    <name type="scientific">Phreatobacter oligotrophus</name>
    <dbReference type="NCBI Taxonomy" id="1122261"/>
    <lineage>
        <taxon>Bacteria</taxon>
        <taxon>Pseudomonadati</taxon>
        <taxon>Pseudomonadota</taxon>
        <taxon>Alphaproteobacteria</taxon>
        <taxon>Hyphomicrobiales</taxon>
        <taxon>Phreatobacteraceae</taxon>
        <taxon>Phreatobacter</taxon>
    </lineage>
</organism>
<dbReference type="GO" id="GO:0004553">
    <property type="term" value="F:hydrolase activity, hydrolyzing O-glycosyl compounds"/>
    <property type="evidence" value="ECO:0007669"/>
    <property type="project" value="TreeGrafter"/>
</dbReference>
<dbReference type="AlphaFoldDB" id="A0A2T4ZEZ2"/>
<dbReference type="InterPro" id="IPR012341">
    <property type="entry name" value="6hp_glycosidase-like_sf"/>
</dbReference>
<dbReference type="OrthoDB" id="3902805at2"/>
<dbReference type="PANTHER" id="PTHR31616">
    <property type="entry name" value="TREHALASE"/>
    <property type="match status" value="1"/>
</dbReference>
<feature type="domain" description="Trehalase-like N-terminal" evidence="2">
    <location>
        <begin position="18"/>
        <end position="156"/>
    </location>
</feature>
<dbReference type="PANTHER" id="PTHR31616:SF0">
    <property type="entry name" value="GLUCAN 1,4-ALPHA-GLUCOSIDASE"/>
    <property type="match status" value="1"/>
</dbReference>
<accession>A0A2T4ZEZ2</accession>
<dbReference type="SUPFAM" id="SSF48208">
    <property type="entry name" value="Six-hairpin glycosidases"/>
    <property type="match status" value="1"/>
</dbReference>
<dbReference type="Pfam" id="PF00723">
    <property type="entry name" value="Glyco_hydro_15"/>
    <property type="match status" value="1"/>
</dbReference>
<dbReference type="RefSeq" id="WP_108176268.1">
    <property type="nucleotide sequence ID" value="NZ_PZZL01000003.1"/>
</dbReference>
<dbReference type="Proteomes" id="UP000241808">
    <property type="component" value="Unassembled WGS sequence"/>
</dbReference>
<dbReference type="EMBL" id="PZZL01000003">
    <property type="protein sequence ID" value="PTM60454.1"/>
    <property type="molecule type" value="Genomic_DNA"/>
</dbReference>
<dbReference type="InterPro" id="IPR045582">
    <property type="entry name" value="Trehalase-like_N"/>
</dbReference>
<reference evidence="3 4" key="1">
    <citation type="submission" date="2018-04" db="EMBL/GenBank/DDBJ databases">
        <title>Genomic Encyclopedia of Archaeal and Bacterial Type Strains, Phase II (KMG-II): from individual species to whole genera.</title>
        <authorList>
            <person name="Goeker M."/>
        </authorList>
    </citation>
    <scope>NUCLEOTIDE SEQUENCE [LARGE SCALE GENOMIC DNA]</scope>
    <source>
        <strain evidence="3 4">DSM 25521</strain>
    </source>
</reference>
<proteinExistence type="predicted"/>
<dbReference type="InterPro" id="IPR011613">
    <property type="entry name" value="GH15-like"/>
</dbReference>
<evidence type="ECO:0000259" key="2">
    <source>
        <dbReference type="Pfam" id="PF19291"/>
    </source>
</evidence>
<dbReference type="Pfam" id="PF19291">
    <property type="entry name" value="TREH_N"/>
    <property type="match status" value="1"/>
</dbReference>
<feature type="domain" description="GH15-like" evidence="1">
    <location>
        <begin position="231"/>
        <end position="592"/>
    </location>
</feature>
<sequence length="602" mass="67348">MTAALPTPSETRPAPPDMAVIGNSTIAALIDQRAKIVWTCWPRIDGDPLFSSLIGGADPERGFLAVELDGLSATSQSYERNTAVLVTVLTSADGSSVRITDFAPRFKQYGRIFRPPMILRRIEPMSGTPRVRVRMRPTMDYGRHLARPIPGSNHIRYVSDAGAVRLTSDVPVAYLSSEGQFVLTRPMTLIIHADETFPNAIEDVWFAFLRSTRQYWFDWVRYLSIPFEWQDAVIRAAVTLKLCSSEETGAIVAALTTSIPEAPGTGRNWDYRFCWLRDAYFTVHALNKLGATLTMERFLDYMRSVIASEKGYLKPVYGIVPEQSLDEWISDALTGFNGDGPVRIGNAAAEQVQHDVTGSLILAASQMFFDHRLPKLGDEALFRELEQLGEMAAAKAFEPDAGIWEYRGRQAIHTHSAAMCFAACDRLALIAGKLELGDRQTYWRAHAERIREAILTRSWNEEQGFFAASFDGSSADASTLLLAELGVVAATDPRFVSTVERLQKRLVRHGFLLRYDERDDFGTPETSFNICTFWLADALHAIGRKDEARALFEALLARRNHVGLLSEDIDPITGRLWGNFPQTYSMVGIIVTAMRLSREWVH</sequence>
<protein>
    <submittedName>
        <fullName evidence="3">GH15 family glucan-1,4-alpha-glucosidase</fullName>
    </submittedName>
</protein>
<evidence type="ECO:0000313" key="4">
    <source>
        <dbReference type="Proteomes" id="UP000241808"/>
    </source>
</evidence>
<keyword evidence="4" id="KW-1185">Reference proteome</keyword>
<name>A0A2T4ZEZ2_9HYPH</name>
<dbReference type="GO" id="GO:0005975">
    <property type="term" value="P:carbohydrate metabolic process"/>
    <property type="evidence" value="ECO:0007669"/>
    <property type="project" value="InterPro"/>
</dbReference>